<proteinExistence type="predicted"/>
<protein>
    <submittedName>
        <fullName evidence="1">Uncharacterized protein</fullName>
    </submittedName>
</protein>
<reference evidence="1 2" key="1">
    <citation type="submission" date="2020-04" db="EMBL/GenBank/DDBJ databases">
        <title>Rhizobium bacterial biofertilizers improve the content of phenolic compounds of Lactuca sativa L. under non-saline and saline-stress conditions.</title>
        <authorList>
            <person name="Ayuso-Calles M."/>
            <person name="Garcia-Estevez I."/>
            <person name="Jimenez-Gomez A."/>
            <person name="Flores-Felix J.D."/>
            <person name="Escribano-Bailon M."/>
            <person name="Rivas R."/>
        </authorList>
    </citation>
    <scope>NUCLEOTIDE SEQUENCE [LARGE SCALE GENOMIC DNA]</scope>
    <source>
        <strain evidence="1 2">GPTR02</strain>
    </source>
</reference>
<organism evidence="1 2">
    <name type="scientific">Rhizobium laguerreae</name>
    <dbReference type="NCBI Taxonomy" id="1076926"/>
    <lineage>
        <taxon>Bacteria</taxon>
        <taxon>Pseudomonadati</taxon>
        <taxon>Pseudomonadota</taxon>
        <taxon>Alphaproteobacteria</taxon>
        <taxon>Hyphomicrobiales</taxon>
        <taxon>Rhizobiaceae</taxon>
        <taxon>Rhizobium/Agrobacterium group</taxon>
        <taxon>Rhizobium</taxon>
    </lineage>
</organism>
<dbReference type="EMBL" id="JABEQY010000047">
    <property type="protein sequence ID" value="NNH67792.1"/>
    <property type="molecule type" value="Genomic_DNA"/>
</dbReference>
<evidence type="ECO:0000313" key="1">
    <source>
        <dbReference type="EMBL" id="NNH67792.1"/>
    </source>
</evidence>
<dbReference type="AlphaFoldDB" id="A0A7Y2RBH5"/>
<comment type="caution">
    <text evidence="1">The sequence shown here is derived from an EMBL/GenBank/DDBJ whole genome shotgun (WGS) entry which is preliminary data.</text>
</comment>
<name>A0A7Y2RBH5_9HYPH</name>
<evidence type="ECO:0000313" key="2">
    <source>
        <dbReference type="Proteomes" id="UP000530654"/>
    </source>
</evidence>
<dbReference type="RefSeq" id="WP_170282855.1">
    <property type="nucleotide sequence ID" value="NZ_JABEQY010000047.1"/>
</dbReference>
<accession>A0A7Y2RBH5</accession>
<sequence length="122" mass="14043">MIETQTRHCGSSGNRSETMTITAHIDRQTKTIDGVTFTNTHRGQKRAYGDSFYEYDVESDLPSEAVEKVCSERVYKAIPHAEWQADYRTPGCSMEKAFRPHYELKSLGDGRYRYVVTCLYTD</sequence>
<gene>
    <name evidence="1" type="ORF">HLI17_31830</name>
</gene>
<dbReference type="Proteomes" id="UP000530654">
    <property type="component" value="Unassembled WGS sequence"/>
</dbReference>